<keyword evidence="3" id="KW-0238">DNA-binding</keyword>
<protein>
    <submittedName>
        <fullName evidence="8">Transposase IS605 family protein</fullName>
    </submittedName>
</protein>
<dbReference type="GO" id="GO:0003677">
    <property type="term" value="F:DNA binding"/>
    <property type="evidence" value="ECO:0007669"/>
    <property type="project" value="UniProtKB-KW"/>
</dbReference>
<evidence type="ECO:0000256" key="3">
    <source>
        <dbReference type="ARBA" id="ARBA00023125"/>
    </source>
</evidence>
<comment type="similarity">
    <text evidence="1">In the C-terminal section; belongs to the transposase 35 family.</text>
</comment>
<feature type="domain" description="Probable transposase IS891/IS1136/IS1341" evidence="6">
    <location>
        <begin position="14"/>
        <end position="100"/>
    </location>
</feature>
<dbReference type="GO" id="GO:0032196">
    <property type="term" value="P:transposition"/>
    <property type="evidence" value="ECO:0007669"/>
    <property type="project" value="UniProtKB-KW"/>
</dbReference>
<dbReference type="Pfam" id="PF07282">
    <property type="entry name" value="Cas12f1-like_TNB"/>
    <property type="match status" value="1"/>
</dbReference>
<feature type="region of interest" description="Disordered" evidence="5">
    <location>
        <begin position="32"/>
        <end position="59"/>
    </location>
</feature>
<sequence>MGLDAVLQEDNYLATSENTKLPSLKVLQNSKRKLASCSKKKNARKKGSASRRKLAKKEGRLHQKIARARKDFHYKTAHLLVRTGKKVFFHEDLNLKGLTRRNAPKQDETGAYISNGQSAKSGLNLSWADAAFGRQCGLGVSPRGATAVQFFEILGHIAAKAGAVVIAKNPAYSSQLLSYRNQFVFTNCSIREYWDEIEEILVDRDINAAINIKRLGLDL</sequence>
<evidence type="ECO:0000259" key="7">
    <source>
        <dbReference type="Pfam" id="PF07282"/>
    </source>
</evidence>
<dbReference type="InterPro" id="IPR010095">
    <property type="entry name" value="Cas12f1-like_TNB"/>
</dbReference>
<name>A0AAV3XEI9_9CYAN</name>
<reference evidence="8" key="1">
    <citation type="submission" date="2019-10" db="EMBL/GenBank/DDBJ databases">
        <title>Draft genome sequece of Microseira wollei NIES-4236.</title>
        <authorList>
            <person name="Yamaguchi H."/>
            <person name="Suzuki S."/>
            <person name="Kawachi M."/>
        </authorList>
    </citation>
    <scope>NUCLEOTIDE SEQUENCE</scope>
    <source>
        <strain evidence="8">NIES-4236</strain>
    </source>
</reference>
<feature type="domain" description="Cas12f1-like TNB" evidence="7">
    <location>
        <begin position="149"/>
        <end position="212"/>
    </location>
</feature>
<evidence type="ECO:0000256" key="4">
    <source>
        <dbReference type="ARBA" id="ARBA00023172"/>
    </source>
</evidence>
<keyword evidence="9" id="KW-1185">Reference proteome</keyword>
<feature type="compositionally biased region" description="Basic residues" evidence="5">
    <location>
        <begin position="32"/>
        <end position="55"/>
    </location>
</feature>
<dbReference type="GO" id="GO:0006310">
    <property type="term" value="P:DNA recombination"/>
    <property type="evidence" value="ECO:0007669"/>
    <property type="project" value="UniProtKB-KW"/>
</dbReference>
<dbReference type="AlphaFoldDB" id="A0AAV3XEI9"/>
<organism evidence="8 9">
    <name type="scientific">Microseira wollei NIES-4236</name>
    <dbReference type="NCBI Taxonomy" id="2530354"/>
    <lineage>
        <taxon>Bacteria</taxon>
        <taxon>Bacillati</taxon>
        <taxon>Cyanobacteriota</taxon>
        <taxon>Cyanophyceae</taxon>
        <taxon>Oscillatoriophycideae</taxon>
        <taxon>Aerosakkonematales</taxon>
        <taxon>Aerosakkonemataceae</taxon>
        <taxon>Microseira</taxon>
    </lineage>
</organism>
<keyword evidence="4" id="KW-0233">DNA recombination</keyword>
<keyword evidence="2" id="KW-0815">Transposition</keyword>
<evidence type="ECO:0000259" key="6">
    <source>
        <dbReference type="Pfam" id="PF01385"/>
    </source>
</evidence>
<evidence type="ECO:0000256" key="2">
    <source>
        <dbReference type="ARBA" id="ARBA00022578"/>
    </source>
</evidence>
<comment type="caution">
    <text evidence="8">The sequence shown here is derived from an EMBL/GenBank/DDBJ whole genome shotgun (WGS) entry which is preliminary data.</text>
</comment>
<accession>A0AAV3XEI9</accession>
<proteinExistence type="inferred from homology"/>
<evidence type="ECO:0000313" key="9">
    <source>
        <dbReference type="Proteomes" id="UP001050975"/>
    </source>
</evidence>
<evidence type="ECO:0000256" key="5">
    <source>
        <dbReference type="SAM" id="MobiDB-lite"/>
    </source>
</evidence>
<gene>
    <name evidence="8" type="ORF">MiSe_61690</name>
</gene>
<evidence type="ECO:0000313" key="8">
    <source>
        <dbReference type="EMBL" id="GET41357.1"/>
    </source>
</evidence>
<dbReference type="Proteomes" id="UP001050975">
    <property type="component" value="Unassembled WGS sequence"/>
</dbReference>
<evidence type="ECO:0000256" key="1">
    <source>
        <dbReference type="ARBA" id="ARBA00008761"/>
    </source>
</evidence>
<dbReference type="InterPro" id="IPR001959">
    <property type="entry name" value="Transposase"/>
</dbReference>
<dbReference type="EMBL" id="BLAY01000119">
    <property type="protein sequence ID" value="GET41357.1"/>
    <property type="molecule type" value="Genomic_DNA"/>
</dbReference>
<dbReference type="Pfam" id="PF01385">
    <property type="entry name" value="OrfB_IS605"/>
    <property type="match status" value="1"/>
</dbReference>